<evidence type="ECO:0000256" key="5">
    <source>
        <dbReference type="ARBA" id="ARBA00022741"/>
    </source>
</evidence>
<dbReference type="Gene3D" id="1.10.510.10">
    <property type="entry name" value="Transferase(Phosphotransferase) domain 1"/>
    <property type="match status" value="1"/>
</dbReference>
<evidence type="ECO:0000256" key="8">
    <source>
        <dbReference type="ARBA" id="ARBA00023136"/>
    </source>
</evidence>
<protein>
    <recommendedName>
        <fullName evidence="12">Protein kinase domain-containing protein</fullName>
    </recommendedName>
</protein>
<dbReference type="InterPro" id="IPR008271">
    <property type="entry name" value="Ser/Thr_kinase_AS"/>
</dbReference>
<dbReference type="GO" id="GO:0051707">
    <property type="term" value="P:response to other organism"/>
    <property type="evidence" value="ECO:0007669"/>
    <property type="project" value="UniProtKB-ARBA"/>
</dbReference>
<evidence type="ECO:0000256" key="6">
    <source>
        <dbReference type="ARBA" id="ARBA00022840"/>
    </source>
</evidence>
<feature type="domain" description="Protein kinase" evidence="12">
    <location>
        <begin position="250"/>
        <end position="594"/>
    </location>
</feature>
<dbReference type="GO" id="GO:0004672">
    <property type="term" value="F:protein kinase activity"/>
    <property type="evidence" value="ECO:0007669"/>
    <property type="project" value="InterPro"/>
</dbReference>
<dbReference type="InterPro" id="IPR059144">
    <property type="entry name" value="NFP_LysM3"/>
</dbReference>
<sequence>MKITLQTCFLLILHLFFHISSSQFLPSNTTGYACNLSQTASSCQTYAFFTAMGPNLLDLASISDLFSVSRPMIAKPSNITSLTSPLVPDQSLFIPLTCTCNSVNTTTNISYAKINYTIKGGDTFYLVSTTLFNNLTTYQSVELVNPTLVPINLTIGQDVIFPIFCKCPTKTQLQNQINYLISYVFQPSDDISSVASRFGSTTESIVEVNGNRTILPTETVFVPVSKLPELTQPAPTNVSNSQRTTERTSAVIGLGVGLGVCGLVLILMGAFLAYRESVWKKRVGKKKDDGESKKNEAGLSLMADVSDCLDKYKVYRVEELSEATDGFDDRWVIQGSVFKGYIHGKPYAIKKMKWNAYEELKILQKVNHGNLVMLEGFCIDSEDANCYLVYEYLENRSLYTRLHESNVDMLNWRTRLGIAVDVANGLQYIHEHTRPRVVHKDVKSSNILLDANMRAKIANFGLAKSGCNAITMHIVGTQGYIAPEYLSDGIVSTKMDVFSYGVVLLELISGREAVNEDGKALWVEVHENFNGKEDKHIHNLKGFMDDVLLKEFCSIDSVMNVMSIAIACLHRDPTKRPSMVDIVYALCKSDDLFFDISQDGLSPRQVLAR</sequence>
<dbReference type="Pfam" id="PF23457">
    <property type="entry name" value="LysM2_NFP"/>
    <property type="match status" value="1"/>
</dbReference>
<dbReference type="Proteomes" id="UP001177003">
    <property type="component" value="Chromosome 3"/>
</dbReference>
<organism evidence="13 14">
    <name type="scientific">Lactuca saligna</name>
    <name type="common">Willowleaf lettuce</name>
    <dbReference type="NCBI Taxonomy" id="75948"/>
    <lineage>
        <taxon>Eukaryota</taxon>
        <taxon>Viridiplantae</taxon>
        <taxon>Streptophyta</taxon>
        <taxon>Embryophyta</taxon>
        <taxon>Tracheophyta</taxon>
        <taxon>Spermatophyta</taxon>
        <taxon>Magnoliopsida</taxon>
        <taxon>eudicotyledons</taxon>
        <taxon>Gunneridae</taxon>
        <taxon>Pentapetalae</taxon>
        <taxon>asterids</taxon>
        <taxon>campanulids</taxon>
        <taxon>Asterales</taxon>
        <taxon>Asteraceae</taxon>
        <taxon>Cichorioideae</taxon>
        <taxon>Cichorieae</taxon>
        <taxon>Lactucinae</taxon>
        <taxon>Lactuca</taxon>
    </lineage>
</organism>
<evidence type="ECO:0000256" key="4">
    <source>
        <dbReference type="ARBA" id="ARBA00022729"/>
    </source>
</evidence>
<dbReference type="SMART" id="SM00220">
    <property type="entry name" value="S_TKc"/>
    <property type="match status" value="1"/>
</dbReference>
<dbReference type="PROSITE" id="PS00108">
    <property type="entry name" value="PROTEIN_KINASE_ST"/>
    <property type="match status" value="1"/>
</dbReference>
<dbReference type="FunFam" id="1.10.510.10:FF:000468">
    <property type="entry name" value="PTI1-like tyrosine-protein kinase 3"/>
    <property type="match status" value="1"/>
</dbReference>
<dbReference type="InterPro" id="IPR052611">
    <property type="entry name" value="Plant_RLK_LysM"/>
</dbReference>
<reference evidence="13" key="1">
    <citation type="submission" date="2023-04" db="EMBL/GenBank/DDBJ databases">
        <authorList>
            <person name="Vijverberg K."/>
            <person name="Xiong W."/>
            <person name="Schranz E."/>
        </authorList>
    </citation>
    <scope>NUCLEOTIDE SEQUENCE</scope>
</reference>
<evidence type="ECO:0000259" key="12">
    <source>
        <dbReference type="PROSITE" id="PS50011"/>
    </source>
</evidence>
<dbReference type="PROSITE" id="PS51257">
    <property type="entry name" value="PROKAR_LIPOPROTEIN"/>
    <property type="match status" value="1"/>
</dbReference>
<keyword evidence="6" id="KW-0067">ATP-binding</keyword>
<keyword evidence="8 10" id="KW-0472">Membrane</keyword>
<proteinExistence type="predicted"/>
<evidence type="ECO:0000256" key="1">
    <source>
        <dbReference type="ARBA" id="ARBA00004162"/>
    </source>
</evidence>
<name>A0AA35YPS3_LACSI</name>
<keyword evidence="9" id="KW-1015">Disulfide bond</keyword>
<evidence type="ECO:0000256" key="3">
    <source>
        <dbReference type="ARBA" id="ARBA00022692"/>
    </source>
</evidence>
<accession>A0AA35YPS3</accession>
<dbReference type="Pfam" id="PF23446">
    <property type="entry name" value="LysM1_NFP_LYK"/>
    <property type="match status" value="1"/>
</dbReference>
<keyword evidence="14" id="KW-1185">Reference proteome</keyword>
<evidence type="ECO:0000256" key="10">
    <source>
        <dbReference type="SAM" id="Phobius"/>
    </source>
</evidence>
<dbReference type="GO" id="GO:0005886">
    <property type="term" value="C:plasma membrane"/>
    <property type="evidence" value="ECO:0007669"/>
    <property type="project" value="UniProtKB-SubCell"/>
</dbReference>
<evidence type="ECO:0000256" key="7">
    <source>
        <dbReference type="ARBA" id="ARBA00022989"/>
    </source>
</evidence>
<evidence type="ECO:0000313" key="14">
    <source>
        <dbReference type="Proteomes" id="UP001177003"/>
    </source>
</evidence>
<gene>
    <name evidence="13" type="ORF">LSALG_LOCUS17699</name>
</gene>
<dbReference type="Gene3D" id="3.30.200.20">
    <property type="entry name" value="Phosphorylase Kinase, domain 1"/>
    <property type="match status" value="1"/>
</dbReference>
<dbReference type="GO" id="GO:0005524">
    <property type="term" value="F:ATP binding"/>
    <property type="evidence" value="ECO:0007669"/>
    <property type="project" value="UniProtKB-KW"/>
</dbReference>
<dbReference type="InterPro" id="IPR056561">
    <property type="entry name" value="NFP_LYK_LysM1"/>
</dbReference>
<comment type="subcellular location">
    <subcellularLocation>
        <location evidence="1">Cell membrane</location>
        <topology evidence="1">Single-pass membrane protein</topology>
    </subcellularLocation>
</comment>
<dbReference type="AlphaFoldDB" id="A0AA35YPS3"/>
<dbReference type="InterPro" id="IPR011009">
    <property type="entry name" value="Kinase-like_dom_sf"/>
</dbReference>
<dbReference type="InterPro" id="IPR000719">
    <property type="entry name" value="Prot_kinase_dom"/>
</dbReference>
<feature type="transmembrane region" description="Helical" evidence="10">
    <location>
        <begin position="250"/>
        <end position="274"/>
    </location>
</feature>
<dbReference type="PROSITE" id="PS50011">
    <property type="entry name" value="PROTEIN_KINASE_DOM"/>
    <property type="match status" value="1"/>
</dbReference>
<keyword evidence="5" id="KW-0547">Nucleotide-binding</keyword>
<keyword evidence="3 10" id="KW-0812">Transmembrane</keyword>
<feature type="signal peptide" evidence="11">
    <location>
        <begin position="1"/>
        <end position="22"/>
    </location>
</feature>
<keyword evidence="4 11" id="KW-0732">Signal</keyword>
<evidence type="ECO:0000313" key="13">
    <source>
        <dbReference type="EMBL" id="CAI9277789.1"/>
    </source>
</evidence>
<keyword evidence="7 10" id="KW-1133">Transmembrane helix</keyword>
<dbReference type="PANTHER" id="PTHR45927:SF15">
    <property type="entry name" value="SERINE_THREONINE RECEPTOR-LIKE KINASE NFP"/>
    <property type="match status" value="1"/>
</dbReference>
<feature type="chain" id="PRO_5041433134" description="Protein kinase domain-containing protein" evidence="11">
    <location>
        <begin position="23"/>
        <end position="609"/>
    </location>
</feature>
<dbReference type="PANTHER" id="PTHR45927">
    <property type="entry name" value="LYSM-DOMAIN RECEPTOR-LIKE KINASE-RELATED"/>
    <property type="match status" value="1"/>
</dbReference>
<dbReference type="InterPro" id="IPR059143">
    <property type="entry name" value="NFP_LysM2"/>
</dbReference>
<evidence type="ECO:0000256" key="9">
    <source>
        <dbReference type="ARBA" id="ARBA00023157"/>
    </source>
</evidence>
<dbReference type="EMBL" id="OX465079">
    <property type="protein sequence ID" value="CAI9277789.1"/>
    <property type="molecule type" value="Genomic_DNA"/>
</dbReference>
<evidence type="ECO:0000256" key="11">
    <source>
        <dbReference type="SAM" id="SignalP"/>
    </source>
</evidence>
<dbReference type="Pfam" id="PF23462">
    <property type="entry name" value="LysM3_NFP"/>
    <property type="match status" value="1"/>
</dbReference>
<dbReference type="SUPFAM" id="SSF56112">
    <property type="entry name" value="Protein kinase-like (PK-like)"/>
    <property type="match status" value="1"/>
</dbReference>
<evidence type="ECO:0000256" key="2">
    <source>
        <dbReference type="ARBA" id="ARBA00022475"/>
    </source>
</evidence>
<keyword evidence="2" id="KW-1003">Cell membrane</keyword>
<dbReference type="Pfam" id="PF00069">
    <property type="entry name" value="Pkinase"/>
    <property type="match status" value="1"/>
</dbReference>